<evidence type="ECO:0000256" key="1">
    <source>
        <dbReference type="SAM" id="MobiDB-lite"/>
    </source>
</evidence>
<sequence length="158" mass="17556">EKQSNFNHEWSNSGYTNNDQSQDSFGNLWNKINLEETPDIETTTTYKIDIVVSNEQSNNASSTWGQESSEFENSIHGSNFAAHRHWISNILNKTNTSNLSTTTPTTTAKVTSTTPIALSSERTDTISKNNNTKINTEDIGRGDIGPEEIIPEITTEKS</sequence>
<feature type="region of interest" description="Disordered" evidence="1">
    <location>
        <begin position="127"/>
        <end position="158"/>
    </location>
</feature>
<feature type="non-terminal residue" evidence="2">
    <location>
        <position position="1"/>
    </location>
</feature>
<dbReference type="AlphaFoldDB" id="A0A1E1WAN4"/>
<name>A0A1E1WAN4_PECGO</name>
<organism evidence="2">
    <name type="scientific">Pectinophora gossypiella</name>
    <name type="common">Cotton pink bollworm</name>
    <name type="synonym">Depressaria gossypiella</name>
    <dbReference type="NCBI Taxonomy" id="13191"/>
    <lineage>
        <taxon>Eukaryota</taxon>
        <taxon>Metazoa</taxon>
        <taxon>Ecdysozoa</taxon>
        <taxon>Arthropoda</taxon>
        <taxon>Hexapoda</taxon>
        <taxon>Insecta</taxon>
        <taxon>Pterygota</taxon>
        <taxon>Neoptera</taxon>
        <taxon>Endopterygota</taxon>
        <taxon>Lepidoptera</taxon>
        <taxon>Glossata</taxon>
        <taxon>Ditrysia</taxon>
        <taxon>Gelechioidea</taxon>
        <taxon>Gelechiidae</taxon>
        <taxon>Apatetrinae</taxon>
        <taxon>Pectinophora</taxon>
    </lineage>
</organism>
<protein>
    <submittedName>
        <fullName evidence="2">Uncharacterized protein</fullName>
    </submittedName>
</protein>
<accession>A0A1E1WAN4</accession>
<feature type="region of interest" description="Disordered" evidence="1">
    <location>
        <begin position="1"/>
        <end position="22"/>
    </location>
</feature>
<gene>
    <name evidence="2" type="ORF">g.4323</name>
</gene>
<proteinExistence type="predicted"/>
<evidence type="ECO:0000313" key="2">
    <source>
        <dbReference type="EMBL" id="JAT84068.1"/>
    </source>
</evidence>
<dbReference type="EMBL" id="GDQN01006986">
    <property type="protein sequence ID" value="JAT84068.1"/>
    <property type="molecule type" value="Transcribed_RNA"/>
</dbReference>
<feature type="non-terminal residue" evidence="2">
    <location>
        <position position="158"/>
    </location>
</feature>
<reference evidence="2" key="1">
    <citation type="submission" date="2015-09" db="EMBL/GenBank/DDBJ databases">
        <title>De novo assembly of Pectinophora gossypiella (Pink Bollworm) gut transcriptome.</title>
        <authorList>
            <person name="Tassone E.E."/>
        </authorList>
    </citation>
    <scope>NUCLEOTIDE SEQUENCE</scope>
</reference>
<dbReference type="OrthoDB" id="7383028at2759"/>